<dbReference type="RefSeq" id="WP_076534002.1">
    <property type="nucleotide sequence ID" value="NZ_BMEH01000012.1"/>
</dbReference>
<name>A0A1N7QI79_9RHOB</name>
<dbReference type="STRING" id="1086013.SAMN05421774_11221"/>
<accession>A0A1N7QI79</accession>
<dbReference type="Proteomes" id="UP000186141">
    <property type="component" value="Unassembled WGS sequence"/>
</dbReference>
<organism evidence="1 2">
    <name type="scientific">Gemmobacter megaterium</name>
    <dbReference type="NCBI Taxonomy" id="1086013"/>
    <lineage>
        <taxon>Bacteria</taxon>
        <taxon>Pseudomonadati</taxon>
        <taxon>Pseudomonadota</taxon>
        <taxon>Alphaproteobacteria</taxon>
        <taxon>Rhodobacterales</taxon>
        <taxon>Paracoccaceae</taxon>
        <taxon>Gemmobacter</taxon>
    </lineage>
</organism>
<protein>
    <submittedName>
        <fullName evidence="1">Uncharacterized protein</fullName>
    </submittedName>
</protein>
<proteinExistence type="predicted"/>
<evidence type="ECO:0000313" key="2">
    <source>
        <dbReference type="Proteomes" id="UP000186141"/>
    </source>
</evidence>
<keyword evidence="2" id="KW-1185">Reference proteome</keyword>
<evidence type="ECO:0000313" key="1">
    <source>
        <dbReference type="EMBL" id="SIT22573.1"/>
    </source>
</evidence>
<dbReference type="EMBL" id="FTOT01000012">
    <property type="protein sequence ID" value="SIT22573.1"/>
    <property type="molecule type" value="Genomic_DNA"/>
</dbReference>
<dbReference type="AlphaFoldDB" id="A0A1N7QI79"/>
<gene>
    <name evidence="1" type="ORF">SAMN05421774_11221</name>
</gene>
<reference evidence="1 2" key="1">
    <citation type="submission" date="2017-01" db="EMBL/GenBank/DDBJ databases">
        <authorList>
            <person name="Mah S.A."/>
            <person name="Swanson W.J."/>
            <person name="Moy G.W."/>
            <person name="Vacquier V.D."/>
        </authorList>
    </citation>
    <scope>NUCLEOTIDE SEQUENCE [LARGE SCALE GENOMIC DNA]</scope>
    <source>
        <strain evidence="1 2">DSM 26375</strain>
    </source>
</reference>
<dbReference type="OrthoDB" id="7778365at2"/>
<sequence>MGKRATFTGKQISAAVAAARAADPRAVIEIITQSGTIRILPESTPEKPADEVEAWFGRDDG</sequence>